<gene>
    <name evidence="4" type="ORF">SI8410_05006696</name>
</gene>
<evidence type="ECO:0000313" key="4">
    <source>
        <dbReference type="EMBL" id="CAA7396033.1"/>
    </source>
</evidence>
<dbReference type="Proteomes" id="UP000663760">
    <property type="component" value="Chromosome 5"/>
</dbReference>
<dbReference type="Pfam" id="PF01535">
    <property type="entry name" value="PPR"/>
    <property type="match status" value="1"/>
</dbReference>
<sequence length="654" mass="71698">MAAHEALRTAAAETVAARQLSRALLSAAGTCQSWTAPHEEAVHRFLVSCRRHQDGGDSSSPFLAPSLVAATIDPHLLPHQPLALGLFHWASHQPGFAHTAQTYHSVLRSLSTSRRPTAVQRILEQARAKGVALPPSSTYLAAKSLLVCNRTLEAFRLVDGVRARSGISPSDGSAGEVCNSVLAAASDDGHWDLSRKLFDGMTLGGVGFNDVGFGVFIHGICRSSGLGDALRLVDRMKTQAGKVDGSLMAALVVDGLCQAGRTEEAWRALEEFRHRGWKPDFVAYRIVSEEFRKAGRTEESWKILKQKRKFGVAPRADDYREYILRLISERRIHAAKRLGEALVTGDFPIDTGVLNALVGSVSAVDAASALSLCRYMVERRGEFPTLLTLSNLSRNLCMTGKSDELWEMFSALLSKGYFQDANGYGLMVSFLCKAGRVRDAYEVVREMRKRGLKPSVSCYNSLMEACCREDLIRPAKKLWDEMFTCGCCGDLRTYNTLIGKFSEIDDADEALRLFRHMEEKGVIPDETTYKSLIRVLCRVSRTDEAREIFEKSRVQDPAALAGSVLSTLSGGGNSSHVVLLKGLAGAGLLDQAIEHVEWIRDNAPPDLKETVLRELAGSLSTAPNLEAFLRLLQAMRRRGLLPDSGPWADLCHGP</sequence>
<dbReference type="PANTHER" id="PTHR47936">
    <property type="entry name" value="PPR_LONG DOMAIN-CONTAINING PROTEIN"/>
    <property type="match status" value="1"/>
</dbReference>
<dbReference type="Pfam" id="PF13041">
    <property type="entry name" value="PPR_2"/>
    <property type="match status" value="2"/>
</dbReference>
<keyword evidence="2" id="KW-0677">Repeat</keyword>
<evidence type="ECO:0000256" key="2">
    <source>
        <dbReference type="ARBA" id="ARBA00022737"/>
    </source>
</evidence>
<evidence type="ECO:0000256" key="3">
    <source>
        <dbReference type="PROSITE-ProRule" id="PRU00708"/>
    </source>
</evidence>
<organism evidence="4 5">
    <name type="scientific">Spirodela intermedia</name>
    <name type="common">Intermediate duckweed</name>
    <dbReference type="NCBI Taxonomy" id="51605"/>
    <lineage>
        <taxon>Eukaryota</taxon>
        <taxon>Viridiplantae</taxon>
        <taxon>Streptophyta</taxon>
        <taxon>Embryophyta</taxon>
        <taxon>Tracheophyta</taxon>
        <taxon>Spermatophyta</taxon>
        <taxon>Magnoliopsida</taxon>
        <taxon>Liliopsida</taxon>
        <taxon>Araceae</taxon>
        <taxon>Lemnoideae</taxon>
        <taxon>Spirodela</taxon>
    </lineage>
</organism>
<feature type="repeat" description="PPR" evidence="3">
    <location>
        <begin position="245"/>
        <end position="279"/>
    </location>
</feature>
<dbReference type="PANTHER" id="PTHR47936:SF1">
    <property type="entry name" value="PENTATRICOPEPTIDE REPEAT-CONTAINING PROTEIN GUN1, CHLOROPLASTIC"/>
    <property type="match status" value="1"/>
</dbReference>
<protein>
    <submittedName>
        <fullName evidence="4">Uncharacterized protein</fullName>
    </submittedName>
</protein>
<feature type="repeat" description="PPR" evidence="3">
    <location>
        <begin position="280"/>
        <end position="314"/>
    </location>
</feature>
<dbReference type="InterPro" id="IPR011990">
    <property type="entry name" value="TPR-like_helical_dom_sf"/>
</dbReference>
<keyword evidence="5" id="KW-1185">Reference proteome</keyword>
<dbReference type="Gene3D" id="1.25.40.10">
    <property type="entry name" value="Tetratricopeptide repeat domain"/>
    <property type="match status" value="4"/>
</dbReference>
<dbReference type="AlphaFoldDB" id="A0A7I8KEF9"/>
<feature type="repeat" description="PPR" evidence="3">
    <location>
        <begin position="490"/>
        <end position="524"/>
    </location>
</feature>
<reference evidence="4" key="1">
    <citation type="submission" date="2020-02" db="EMBL/GenBank/DDBJ databases">
        <authorList>
            <person name="Scholz U."/>
            <person name="Mascher M."/>
            <person name="Fiebig A."/>
        </authorList>
    </citation>
    <scope>NUCLEOTIDE SEQUENCE</scope>
</reference>
<dbReference type="NCBIfam" id="TIGR00756">
    <property type="entry name" value="PPR"/>
    <property type="match status" value="5"/>
</dbReference>
<dbReference type="InterPro" id="IPR002885">
    <property type="entry name" value="PPR_rpt"/>
</dbReference>
<feature type="repeat" description="PPR" evidence="3">
    <location>
        <begin position="455"/>
        <end position="489"/>
    </location>
</feature>
<feature type="repeat" description="PPR" evidence="3">
    <location>
        <begin position="525"/>
        <end position="559"/>
    </location>
</feature>
<evidence type="ECO:0000256" key="1">
    <source>
        <dbReference type="ARBA" id="ARBA00007626"/>
    </source>
</evidence>
<dbReference type="PROSITE" id="PS51375">
    <property type="entry name" value="PPR"/>
    <property type="match status" value="6"/>
</dbReference>
<feature type="repeat" description="PPR" evidence="3">
    <location>
        <begin position="420"/>
        <end position="454"/>
    </location>
</feature>
<name>A0A7I8KEF9_SPIIN</name>
<proteinExistence type="inferred from homology"/>
<comment type="similarity">
    <text evidence="1">Belongs to the PPR family. P subfamily.</text>
</comment>
<dbReference type="OrthoDB" id="185373at2759"/>
<accession>A0A7I8KEF9</accession>
<dbReference type="EMBL" id="LR746268">
    <property type="protein sequence ID" value="CAA7396033.1"/>
    <property type="molecule type" value="Genomic_DNA"/>
</dbReference>
<evidence type="ECO:0000313" key="5">
    <source>
        <dbReference type="Proteomes" id="UP000663760"/>
    </source>
</evidence>